<keyword evidence="1" id="KW-0812">Transmembrane</keyword>
<name>A0ABV7YGU3_9ACTN</name>
<evidence type="ECO:0008006" key="4">
    <source>
        <dbReference type="Google" id="ProtNLM"/>
    </source>
</evidence>
<evidence type="ECO:0000313" key="3">
    <source>
        <dbReference type="Proteomes" id="UP001595699"/>
    </source>
</evidence>
<protein>
    <recommendedName>
        <fullName evidence="4">DUF4352 domain-containing protein</fullName>
    </recommendedName>
</protein>
<dbReference type="Proteomes" id="UP001595699">
    <property type="component" value="Unassembled WGS sequence"/>
</dbReference>
<sequence>MFLWRWIISSRLHQFVRNHPKSAGVVAAVVTPLIVLTALLGGFNTSTEVGPAETKVGAKVELGPLDVTVHSANYTNKSPAISYKGHPYYLMVRATVVVKNDEPMDASELKNAITVPALKASEESENTDAGELLVDMVENDVIPVLTDDRANNMYVGTDLEYLSDLNPGVPAEVTFAWDIDRKIEPMKNVKIEINDYEFAPLTTLKRENKWLRGSGVAAMELPVTLKMEPEDDTL</sequence>
<comment type="caution">
    <text evidence="2">The sequence shown here is derived from an EMBL/GenBank/DDBJ whole genome shotgun (WGS) entry which is preliminary data.</text>
</comment>
<keyword evidence="1" id="KW-0472">Membrane</keyword>
<feature type="transmembrane region" description="Helical" evidence="1">
    <location>
        <begin position="21"/>
        <end position="43"/>
    </location>
</feature>
<dbReference type="EMBL" id="JBHRZH010000022">
    <property type="protein sequence ID" value="MFC3764029.1"/>
    <property type="molecule type" value="Genomic_DNA"/>
</dbReference>
<organism evidence="2 3">
    <name type="scientific">Tenggerimyces flavus</name>
    <dbReference type="NCBI Taxonomy" id="1708749"/>
    <lineage>
        <taxon>Bacteria</taxon>
        <taxon>Bacillati</taxon>
        <taxon>Actinomycetota</taxon>
        <taxon>Actinomycetes</taxon>
        <taxon>Propionibacteriales</taxon>
        <taxon>Nocardioidaceae</taxon>
        <taxon>Tenggerimyces</taxon>
    </lineage>
</organism>
<keyword evidence="1" id="KW-1133">Transmembrane helix</keyword>
<keyword evidence="3" id="KW-1185">Reference proteome</keyword>
<evidence type="ECO:0000256" key="1">
    <source>
        <dbReference type="SAM" id="Phobius"/>
    </source>
</evidence>
<evidence type="ECO:0000313" key="2">
    <source>
        <dbReference type="EMBL" id="MFC3764029.1"/>
    </source>
</evidence>
<gene>
    <name evidence="2" type="ORF">ACFOUW_24560</name>
</gene>
<proteinExistence type="predicted"/>
<dbReference type="RefSeq" id="WP_205116146.1">
    <property type="nucleotide sequence ID" value="NZ_JAFBCM010000001.1"/>
</dbReference>
<accession>A0ABV7YGU3</accession>
<reference evidence="3" key="1">
    <citation type="journal article" date="2019" name="Int. J. Syst. Evol. Microbiol.">
        <title>The Global Catalogue of Microorganisms (GCM) 10K type strain sequencing project: providing services to taxonomists for standard genome sequencing and annotation.</title>
        <authorList>
            <consortium name="The Broad Institute Genomics Platform"/>
            <consortium name="The Broad Institute Genome Sequencing Center for Infectious Disease"/>
            <person name="Wu L."/>
            <person name="Ma J."/>
        </authorList>
    </citation>
    <scope>NUCLEOTIDE SEQUENCE [LARGE SCALE GENOMIC DNA]</scope>
    <source>
        <strain evidence="3">CGMCC 4.7241</strain>
    </source>
</reference>